<dbReference type="EMBL" id="CAJOBP010002055">
    <property type="protein sequence ID" value="CAF4331301.1"/>
    <property type="molecule type" value="Genomic_DNA"/>
</dbReference>
<comment type="caution">
    <text evidence="1">The sequence shown here is derived from an EMBL/GenBank/DDBJ whole genome shotgun (WGS) entry which is preliminary data.</text>
</comment>
<name>A0A820JYA8_9BILA</name>
<accession>A0A820JYA8</accession>
<feature type="non-terminal residue" evidence="1">
    <location>
        <position position="46"/>
    </location>
</feature>
<dbReference type="AlphaFoldDB" id="A0A820JYA8"/>
<evidence type="ECO:0000313" key="2">
    <source>
        <dbReference type="Proteomes" id="UP000663873"/>
    </source>
</evidence>
<sequence>MNVLGSLGKKAVEKAYDLASKVEGGRDYLTTAANTVNSLVKGKDAR</sequence>
<proteinExistence type="predicted"/>
<keyword evidence="2" id="KW-1185">Reference proteome</keyword>
<organism evidence="1 2">
    <name type="scientific">Rotaria socialis</name>
    <dbReference type="NCBI Taxonomy" id="392032"/>
    <lineage>
        <taxon>Eukaryota</taxon>
        <taxon>Metazoa</taxon>
        <taxon>Spiralia</taxon>
        <taxon>Gnathifera</taxon>
        <taxon>Rotifera</taxon>
        <taxon>Eurotatoria</taxon>
        <taxon>Bdelloidea</taxon>
        <taxon>Philodinida</taxon>
        <taxon>Philodinidae</taxon>
        <taxon>Rotaria</taxon>
    </lineage>
</organism>
<dbReference type="Proteomes" id="UP000663873">
    <property type="component" value="Unassembled WGS sequence"/>
</dbReference>
<gene>
    <name evidence="1" type="ORF">UJA718_LOCUS14514</name>
</gene>
<evidence type="ECO:0000313" key="1">
    <source>
        <dbReference type="EMBL" id="CAF4331301.1"/>
    </source>
</evidence>
<protein>
    <submittedName>
        <fullName evidence="1">Uncharacterized protein</fullName>
    </submittedName>
</protein>
<reference evidence="1" key="1">
    <citation type="submission" date="2021-02" db="EMBL/GenBank/DDBJ databases">
        <authorList>
            <person name="Nowell W R."/>
        </authorList>
    </citation>
    <scope>NUCLEOTIDE SEQUENCE</scope>
</reference>